<proteinExistence type="inferred from homology"/>
<evidence type="ECO:0000256" key="8">
    <source>
        <dbReference type="SAM" id="Phobius"/>
    </source>
</evidence>
<keyword evidence="5 8" id="KW-0812">Transmembrane</keyword>
<keyword evidence="6 8" id="KW-1133">Transmembrane helix</keyword>
<evidence type="ECO:0000256" key="4">
    <source>
        <dbReference type="ARBA" id="ARBA00022519"/>
    </source>
</evidence>
<comment type="caution">
    <text evidence="10">The sequence shown here is derived from an EMBL/GenBank/DDBJ whole genome shotgun (WGS) entry which is preliminary data.</text>
</comment>
<reference evidence="10 11" key="1">
    <citation type="journal article" date="2016" name="Nat. Commun.">
        <title>Thousands of microbial genomes shed light on interconnected biogeochemical processes in an aquifer system.</title>
        <authorList>
            <person name="Anantharaman K."/>
            <person name="Brown C.T."/>
            <person name="Hug L.A."/>
            <person name="Sharon I."/>
            <person name="Castelle C.J."/>
            <person name="Probst A.J."/>
            <person name="Thomas B.C."/>
            <person name="Singh A."/>
            <person name="Wilkins M.J."/>
            <person name="Karaoz U."/>
            <person name="Brodie E.L."/>
            <person name="Williams K.H."/>
            <person name="Hubbard S.S."/>
            <person name="Banfield J.F."/>
        </authorList>
    </citation>
    <scope>NUCLEOTIDE SEQUENCE [LARGE SCALE GENOMIC DNA]</scope>
</reference>
<dbReference type="InterPro" id="IPR042094">
    <property type="entry name" value="T2SS_GspF_sf"/>
</dbReference>
<organism evidence="10 11">
    <name type="scientific">Candidatus Zambryskibacteria bacterium RIFCSPLOWO2_02_FULL_39_14</name>
    <dbReference type="NCBI Taxonomy" id="1802769"/>
    <lineage>
        <taxon>Bacteria</taxon>
        <taxon>Candidatus Zambryskiibacteriota</taxon>
    </lineage>
</organism>
<keyword evidence="3" id="KW-1003">Cell membrane</keyword>
<accession>A0A1G2UJ24</accession>
<feature type="transmembrane region" description="Helical" evidence="8">
    <location>
        <begin position="169"/>
        <end position="198"/>
    </location>
</feature>
<dbReference type="AlphaFoldDB" id="A0A1G2UJ24"/>
<evidence type="ECO:0000259" key="9">
    <source>
        <dbReference type="Pfam" id="PF00482"/>
    </source>
</evidence>
<keyword evidence="7 8" id="KW-0472">Membrane</keyword>
<feature type="domain" description="Type II secretion system protein GspF" evidence="9">
    <location>
        <begin position="69"/>
        <end position="192"/>
    </location>
</feature>
<evidence type="ECO:0000256" key="3">
    <source>
        <dbReference type="ARBA" id="ARBA00022475"/>
    </source>
</evidence>
<comment type="similarity">
    <text evidence="2">Belongs to the GSP F family.</text>
</comment>
<evidence type="ECO:0000256" key="6">
    <source>
        <dbReference type="ARBA" id="ARBA00022989"/>
    </source>
</evidence>
<feature type="transmembrane region" description="Helical" evidence="8">
    <location>
        <begin position="218"/>
        <end position="240"/>
    </location>
</feature>
<dbReference type="FunFam" id="1.20.81.30:FF:000001">
    <property type="entry name" value="Type II secretion system protein F"/>
    <property type="match status" value="1"/>
</dbReference>
<evidence type="ECO:0000313" key="10">
    <source>
        <dbReference type="EMBL" id="OHB09436.1"/>
    </source>
</evidence>
<dbReference type="InterPro" id="IPR018076">
    <property type="entry name" value="T2SS_GspF_dom"/>
</dbReference>
<sequence>MTLYKYKAKNKEGKIYERVLEKEQRFEIYGAIREEGGSVVSIQEVRPFLSIISLDNIFGGIKIYQKITFAKNLGLMISAGLPMTRALSVMGRQSKSKSFKKLLSNIETDISHGKTLSESLSKQPKVFSNLFISMIKAGEESGNVSGSLAIVSNQMEKSYLLTKKVRSALIYPAIIIAIMIILAVLLLIFMVPTLTATFKGIGAELPLSTRMLIYTSDFLVENTLVVITAVILVVVLSVLFSRSKVGRNIKDYLLIYIPVIGNMVKEFESARTARTLSSLLSAGVEIVVAIDVTIDVLQNHLYKEALKNTRNTVEKGGSMSSVFIKHENLYPIFVGEMISVGEETGKISDMLMGIASFYEAEVDQKTKDLSTIIEPILMIIIGIGVGIFAVSMLAPTYSLVDYI</sequence>
<dbReference type="Gene3D" id="1.20.81.30">
    <property type="entry name" value="Type II secretion system (T2SS), domain F"/>
    <property type="match status" value="2"/>
</dbReference>
<dbReference type="EMBL" id="MHWM01000001">
    <property type="protein sequence ID" value="OHB09436.1"/>
    <property type="molecule type" value="Genomic_DNA"/>
</dbReference>
<comment type="subcellular location">
    <subcellularLocation>
        <location evidence="1">Cell inner membrane</location>
        <topology evidence="1">Multi-pass membrane protein</topology>
    </subcellularLocation>
</comment>
<dbReference type="InterPro" id="IPR003004">
    <property type="entry name" value="GspF/PilC"/>
</dbReference>
<dbReference type="Pfam" id="PF00482">
    <property type="entry name" value="T2SSF"/>
    <property type="match status" value="2"/>
</dbReference>
<dbReference type="PANTHER" id="PTHR30012">
    <property type="entry name" value="GENERAL SECRETION PATHWAY PROTEIN"/>
    <property type="match status" value="1"/>
</dbReference>
<gene>
    <name evidence="10" type="ORF">A3I86_00580</name>
</gene>
<dbReference type="Proteomes" id="UP000177096">
    <property type="component" value="Unassembled WGS sequence"/>
</dbReference>
<keyword evidence="4" id="KW-0997">Cell inner membrane</keyword>
<evidence type="ECO:0000256" key="1">
    <source>
        <dbReference type="ARBA" id="ARBA00004429"/>
    </source>
</evidence>
<protein>
    <recommendedName>
        <fullName evidence="9">Type II secretion system protein GspF domain-containing protein</fullName>
    </recommendedName>
</protein>
<dbReference type="PRINTS" id="PR00812">
    <property type="entry name" value="BCTERIALGSPF"/>
</dbReference>
<dbReference type="GO" id="GO:0005886">
    <property type="term" value="C:plasma membrane"/>
    <property type="evidence" value="ECO:0007669"/>
    <property type="project" value="UniProtKB-SubCell"/>
</dbReference>
<evidence type="ECO:0000313" key="11">
    <source>
        <dbReference type="Proteomes" id="UP000177096"/>
    </source>
</evidence>
<name>A0A1G2UJ24_9BACT</name>
<feature type="domain" description="Type II secretion system protein GspF" evidence="9">
    <location>
        <begin position="273"/>
        <end position="395"/>
    </location>
</feature>
<dbReference type="PANTHER" id="PTHR30012:SF0">
    <property type="entry name" value="TYPE II SECRETION SYSTEM PROTEIN F-RELATED"/>
    <property type="match status" value="1"/>
</dbReference>
<evidence type="ECO:0000256" key="2">
    <source>
        <dbReference type="ARBA" id="ARBA00005745"/>
    </source>
</evidence>
<feature type="transmembrane region" description="Helical" evidence="8">
    <location>
        <begin position="376"/>
        <end position="400"/>
    </location>
</feature>
<evidence type="ECO:0000256" key="5">
    <source>
        <dbReference type="ARBA" id="ARBA00022692"/>
    </source>
</evidence>
<evidence type="ECO:0000256" key="7">
    <source>
        <dbReference type="ARBA" id="ARBA00023136"/>
    </source>
</evidence>